<sequence length="73" mass="7152">MLLLALPASAAPAQQSSPHKPDKPAPPDKLLPLKRTASGNSCAAFGPGFVKVEGSGTCVKIGGATSIGVAGGR</sequence>
<reference evidence="2 3" key="1">
    <citation type="submission" date="2016-11" db="EMBL/GenBank/DDBJ databases">
        <authorList>
            <person name="Jaros S."/>
            <person name="Januszkiewicz K."/>
            <person name="Wedrychowicz H."/>
        </authorList>
    </citation>
    <scope>NUCLEOTIDE SEQUENCE [LARGE SCALE GENOMIC DNA]</scope>
    <source>
        <strain evidence="2 3">GAS242</strain>
    </source>
</reference>
<accession>A0A1M5R5K5</accession>
<gene>
    <name evidence="2" type="ORF">SAMN05444169_6343</name>
</gene>
<organism evidence="2 3">
    <name type="scientific">Bradyrhizobium erythrophlei</name>
    <dbReference type="NCBI Taxonomy" id="1437360"/>
    <lineage>
        <taxon>Bacteria</taxon>
        <taxon>Pseudomonadati</taxon>
        <taxon>Pseudomonadota</taxon>
        <taxon>Alphaproteobacteria</taxon>
        <taxon>Hyphomicrobiales</taxon>
        <taxon>Nitrobacteraceae</taxon>
        <taxon>Bradyrhizobium</taxon>
    </lineage>
</organism>
<dbReference type="AlphaFoldDB" id="A0A1M5R5K5"/>
<evidence type="ECO:0000313" key="3">
    <source>
        <dbReference type="Proteomes" id="UP000190675"/>
    </source>
</evidence>
<dbReference type="EMBL" id="LT670818">
    <property type="protein sequence ID" value="SHH21259.1"/>
    <property type="molecule type" value="Genomic_DNA"/>
</dbReference>
<evidence type="ECO:0000313" key="2">
    <source>
        <dbReference type="EMBL" id="SHH21259.1"/>
    </source>
</evidence>
<dbReference type="Proteomes" id="UP000190675">
    <property type="component" value="Chromosome I"/>
</dbReference>
<feature type="compositionally biased region" description="Low complexity" evidence="1">
    <location>
        <begin position="1"/>
        <end position="18"/>
    </location>
</feature>
<evidence type="ECO:0008006" key="4">
    <source>
        <dbReference type="Google" id="ProtNLM"/>
    </source>
</evidence>
<proteinExistence type="predicted"/>
<feature type="region of interest" description="Disordered" evidence="1">
    <location>
        <begin position="1"/>
        <end position="33"/>
    </location>
</feature>
<name>A0A1M5R5K5_9BRAD</name>
<evidence type="ECO:0000256" key="1">
    <source>
        <dbReference type="SAM" id="MobiDB-lite"/>
    </source>
</evidence>
<protein>
    <recommendedName>
        <fullName evidence="4">Porin</fullName>
    </recommendedName>
</protein>